<dbReference type="Proteomes" id="UP000053240">
    <property type="component" value="Unassembled WGS sequence"/>
</dbReference>
<reference evidence="3 4" key="1">
    <citation type="journal article" date="2015" name="Nat. Commun.">
        <title>Outbred genome sequencing and CRISPR/Cas9 gene editing in butterflies.</title>
        <authorList>
            <person name="Li X."/>
            <person name="Fan D."/>
            <person name="Zhang W."/>
            <person name="Liu G."/>
            <person name="Zhang L."/>
            <person name="Zhao L."/>
            <person name="Fang X."/>
            <person name="Chen L."/>
            <person name="Dong Y."/>
            <person name="Chen Y."/>
            <person name="Ding Y."/>
            <person name="Zhao R."/>
            <person name="Feng M."/>
            <person name="Zhu Y."/>
            <person name="Feng Y."/>
            <person name="Jiang X."/>
            <person name="Zhu D."/>
            <person name="Xiang H."/>
            <person name="Feng X."/>
            <person name="Li S."/>
            <person name="Wang J."/>
            <person name="Zhang G."/>
            <person name="Kronforst M.R."/>
            <person name="Wang W."/>
        </authorList>
    </citation>
    <scope>NUCLEOTIDE SEQUENCE [LARGE SCALE GENOMIC DNA]</scope>
    <source>
        <strain evidence="3">Ya'a_city_454_Pm</strain>
        <tissue evidence="3">Whole body</tissue>
    </source>
</reference>
<comment type="subunit">
    <text evidence="1">Silk fibroin elementary unit consists in a disulfide-linked heavy and light chain and a p25 glycoprotein in molar ratios of 6:6:1. This results in a complex of approximately 2.3 MDa.</text>
</comment>
<feature type="chain" id="PRO_5005879866" description="Fibroin light chain" evidence="2">
    <location>
        <begin position="17"/>
        <end position="257"/>
    </location>
</feature>
<evidence type="ECO:0000256" key="1">
    <source>
        <dbReference type="PIRNR" id="PIRNR005765"/>
    </source>
</evidence>
<keyword evidence="2" id="KW-0732">Signal</keyword>
<dbReference type="InParanoid" id="A0A0N1PIW2"/>
<feature type="signal peptide" evidence="2">
    <location>
        <begin position="1"/>
        <end position="16"/>
    </location>
</feature>
<keyword evidence="1" id="KW-0964">Secreted</keyword>
<dbReference type="GO" id="GO:0005576">
    <property type="term" value="C:extracellular region"/>
    <property type="evidence" value="ECO:0007669"/>
    <property type="project" value="UniProtKB-SubCell"/>
</dbReference>
<dbReference type="PIRSF" id="PIRSF005765">
    <property type="entry name" value="L-fibroin"/>
    <property type="match status" value="1"/>
</dbReference>
<sequence length="257" mass="26931">MLPITLILLVVTSAFAAPSVTVTQYNANDIPPVPDNGKPSSSIENAFSVLNDDGDSNIYILTIRQILNDLANQADPKSRALAVGQAIALLGELVYGSPGDACIAAELINAYTSGNKAATSAALVNFIQSLVANIDSFVQLILNPNSVRYSSGRRGNCVGGGRNYNFEGAWDSVLSEADPFLSSLYNEEYCAAKRLYNAFNIRSNNVGAAVTAASLSPVTEVVQKAYGSLTNLLRAIGNNGNVIGAAAAAKVELLRSV</sequence>
<organism evidence="3 4">
    <name type="scientific">Papilio machaon</name>
    <name type="common">Old World swallowtail butterfly</name>
    <dbReference type="NCBI Taxonomy" id="76193"/>
    <lineage>
        <taxon>Eukaryota</taxon>
        <taxon>Metazoa</taxon>
        <taxon>Ecdysozoa</taxon>
        <taxon>Arthropoda</taxon>
        <taxon>Hexapoda</taxon>
        <taxon>Insecta</taxon>
        <taxon>Pterygota</taxon>
        <taxon>Neoptera</taxon>
        <taxon>Endopterygota</taxon>
        <taxon>Lepidoptera</taxon>
        <taxon>Glossata</taxon>
        <taxon>Ditrysia</taxon>
        <taxon>Papilionoidea</taxon>
        <taxon>Papilionidae</taxon>
        <taxon>Papilioninae</taxon>
        <taxon>Papilio</taxon>
    </lineage>
</organism>
<accession>A0A0N1PIW2</accession>
<evidence type="ECO:0000256" key="2">
    <source>
        <dbReference type="SAM" id="SignalP"/>
    </source>
</evidence>
<comment type="function">
    <text evidence="1">It is likely that the major role of L-chain is to prevent the retention of H-chain in ER by forming the disulfide linkage.</text>
</comment>
<dbReference type="Pfam" id="PF05849">
    <property type="entry name" value="L-fibroin"/>
    <property type="match status" value="1"/>
</dbReference>
<evidence type="ECO:0000313" key="4">
    <source>
        <dbReference type="Proteomes" id="UP000053240"/>
    </source>
</evidence>
<dbReference type="OrthoDB" id="8118339at2759"/>
<protein>
    <recommendedName>
        <fullName evidence="1">Fibroin light chain</fullName>
        <shortName evidence="1">Fib-L</shortName>
    </recommendedName>
    <alternativeName>
        <fullName evidence="1">L-fibroin</fullName>
    </alternativeName>
</protein>
<keyword evidence="4" id="KW-1185">Reference proteome</keyword>
<dbReference type="EMBL" id="KQ460144">
    <property type="protein sequence ID" value="KPJ17452.1"/>
    <property type="molecule type" value="Genomic_DNA"/>
</dbReference>
<gene>
    <name evidence="3" type="ORF">RR48_03862</name>
</gene>
<dbReference type="InterPro" id="IPR008660">
    <property type="entry name" value="L-fibroin"/>
</dbReference>
<name>A0A0N1PIW2_PAPMA</name>
<keyword evidence="1" id="KW-0737">Silk protein</keyword>
<proteinExistence type="predicted"/>
<evidence type="ECO:0000313" key="3">
    <source>
        <dbReference type="EMBL" id="KPJ17452.1"/>
    </source>
</evidence>
<comment type="subcellular location">
    <subcellularLocation>
        <location evidence="1">Secreted</location>
    </subcellularLocation>
</comment>
<dbReference type="KEGG" id="pmac:106708218"/>
<dbReference type="AlphaFoldDB" id="A0A0N1PIW2"/>